<proteinExistence type="predicted"/>
<dbReference type="GeneID" id="55618401"/>
<evidence type="ECO:0000313" key="3">
    <source>
        <dbReference type="Proteomes" id="UP000317877"/>
    </source>
</evidence>
<dbReference type="KEGG" id="vg:55618401"/>
<feature type="compositionally biased region" description="Basic and acidic residues" evidence="1">
    <location>
        <begin position="1"/>
        <end position="10"/>
    </location>
</feature>
<organism evidence="2 3">
    <name type="scientific">Corynebacterium phage StAB</name>
    <dbReference type="NCBI Taxonomy" id="2591204"/>
    <lineage>
        <taxon>Viruses</taxon>
        <taxon>Duplodnaviria</taxon>
        <taxon>Heunggongvirae</taxon>
        <taxon>Uroviricota</taxon>
        <taxon>Caudoviricetes</taxon>
        <taxon>Samwavirus</taxon>
        <taxon>Samwavirus StAB</taxon>
    </lineage>
</organism>
<protein>
    <submittedName>
        <fullName evidence="2">Uncharacterized protein</fullName>
    </submittedName>
</protein>
<dbReference type="Proteomes" id="UP000317877">
    <property type="component" value="Segment"/>
</dbReference>
<name>A0A514DJJ6_9CAUD</name>
<accession>A0A514DJJ6</accession>
<gene>
    <name evidence="2" type="primary">55</name>
    <name evidence="2" type="ORF">SEA_STAB_55</name>
</gene>
<evidence type="ECO:0000313" key="2">
    <source>
        <dbReference type="EMBL" id="QDH93766.1"/>
    </source>
</evidence>
<dbReference type="EMBL" id="MK937613">
    <property type="protein sequence ID" value="QDH93766.1"/>
    <property type="molecule type" value="Genomic_DNA"/>
</dbReference>
<evidence type="ECO:0000256" key="1">
    <source>
        <dbReference type="SAM" id="MobiDB-lite"/>
    </source>
</evidence>
<keyword evidence="3" id="KW-1185">Reference proteome</keyword>
<dbReference type="RefSeq" id="YP_009848001.1">
    <property type="nucleotide sequence ID" value="NC_048780.1"/>
</dbReference>
<reference evidence="2 3" key="1">
    <citation type="submission" date="2019-05" db="EMBL/GenBank/DDBJ databases">
        <authorList>
            <person name="Akhtar B.I."/>
            <person name="Arnold A.M."/>
            <person name="Bradley E.T."/>
            <person name="Brothers B.H."/>
            <person name="Butler T.D."/>
            <person name="Camp E.M."/>
            <person name="Carlisle A.C."/>
            <person name="Causey C.L."/>
            <person name="Cole L.M."/>
            <person name="Cordle B.A."/>
            <person name="Council J.C."/>
            <person name="Cranford T.B."/>
            <person name="Davidson A.L."/>
            <person name="Davis T.J."/>
            <person name="DeJohn S.M."/>
            <person name="Dobson M.N."/>
            <person name="Draughn A.N."/>
            <person name="Duncan A."/>
            <person name="Flippo K.C."/>
            <person name="Gentry B.L."/>
            <person name="Temple D.K."/>
            <person name="Claughton R."/>
            <person name="Riley T."/>
            <person name="Yancie K."/>
            <person name="Brown C."/>
            <person name="Monti D.L."/>
            <person name="Garlena R.A."/>
            <person name="Russell D.A."/>
            <person name="Pope W.H."/>
            <person name="Jacobs-Sera D."/>
            <person name="Hatfull G.F."/>
        </authorList>
    </citation>
    <scope>NUCLEOTIDE SEQUENCE [LARGE SCALE GENOMIC DNA]</scope>
</reference>
<sequence>MTPDEARDLLDGTTPGPWHECDSPDTNPRDCHSCSDDTIIGPEVLGCDNPGLWMGAGDQSLILAAPTLAAMIAGMREEWAREARIAGSSGWFNLGWCRSRAEAELTDWTRSLPRGAMVEYRLARRYVTEPEEA</sequence>
<feature type="region of interest" description="Disordered" evidence="1">
    <location>
        <begin position="1"/>
        <end position="25"/>
    </location>
</feature>